<dbReference type="GO" id="GO:0006166">
    <property type="term" value="P:purine ribonucleoside salvage"/>
    <property type="evidence" value="ECO:0007669"/>
    <property type="project" value="UniProtKB-KW"/>
</dbReference>
<reference evidence="15" key="1">
    <citation type="submission" date="2021-02" db="EMBL/GenBank/DDBJ databases">
        <title>First Annotated Genome of the Yellow-green Alga Tribonema minus.</title>
        <authorList>
            <person name="Mahan K.M."/>
        </authorList>
    </citation>
    <scope>NUCLEOTIDE SEQUENCE</scope>
    <source>
        <strain evidence="15">UTEX B ZZ1240</strain>
    </source>
</reference>
<comment type="cofactor">
    <cofactor evidence="1 13">
        <name>Mg(2+)</name>
        <dbReference type="ChEBI" id="CHEBI:18420"/>
    </cofactor>
</comment>
<keyword evidence="6 13" id="KW-0963">Cytoplasm</keyword>
<feature type="domain" description="Phosphoribosyltransferase" evidence="14">
    <location>
        <begin position="67"/>
        <end position="219"/>
    </location>
</feature>
<comment type="subcellular location">
    <subcellularLocation>
        <location evidence="2 13">Cytoplasm</location>
    </subcellularLocation>
</comment>
<dbReference type="GO" id="GO:0032263">
    <property type="term" value="P:GMP salvage"/>
    <property type="evidence" value="ECO:0007669"/>
    <property type="project" value="TreeGrafter"/>
</dbReference>
<accession>A0A835Z596</accession>
<dbReference type="PANTHER" id="PTHR43340">
    <property type="entry name" value="HYPOXANTHINE-GUANINE PHOSPHORIBOSYLTRANSFERASE"/>
    <property type="match status" value="1"/>
</dbReference>
<evidence type="ECO:0000256" key="1">
    <source>
        <dbReference type="ARBA" id="ARBA00001946"/>
    </source>
</evidence>
<keyword evidence="7 13" id="KW-0328">Glycosyltransferase</keyword>
<dbReference type="InterPro" id="IPR000836">
    <property type="entry name" value="PRTase_dom"/>
</dbReference>
<comment type="similarity">
    <text evidence="4 13">Belongs to the purine/pyrimidine phosphoribosyltransferase family.</text>
</comment>
<evidence type="ECO:0000256" key="11">
    <source>
        <dbReference type="ARBA" id="ARBA00022741"/>
    </source>
</evidence>
<dbReference type="PANTHER" id="PTHR43340:SF1">
    <property type="entry name" value="HYPOXANTHINE PHOSPHORIBOSYLTRANSFERASE"/>
    <property type="match status" value="1"/>
</dbReference>
<keyword evidence="10 13" id="KW-0660">Purine salvage</keyword>
<dbReference type="CDD" id="cd06223">
    <property type="entry name" value="PRTases_typeI"/>
    <property type="match status" value="1"/>
</dbReference>
<evidence type="ECO:0000256" key="5">
    <source>
        <dbReference type="ARBA" id="ARBA00011895"/>
    </source>
</evidence>
<evidence type="ECO:0000256" key="10">
    <source>
        <dbReference type="ARBA" id="ARBA00022726"/>
    </source>
</evidence>
<keyword evidence="12 13" id="KW-0460">Magnesium</keyword>
<dbReference type="GO" id="GO:0000166">
    <property type="term" value="F:nucleotide binding"/>
    <property type="evidence" value="ECO:0007669"/>
    <property type="project" value="UniProtKB-KW"/>
</dbReference>
<dbReference type="GO" id="GO:0046100">
    <property type="term" value="P:hypoxanthine metabolic process"/>
    <property type="evidence" value="ECO:0007669"/>
    <property type="project" value="TreeGrafter"/>
</dbReference>
<name>A0A835Z596_9STRA</name>
<comment type="catalytic activity">
    <reaction evidence="13">
        <text>IMP + diphosphate = hypoxanthine + 5-phospho-alpha-D-ribose 1-diphosphate</text>
        <dbReference type="Rhea" id="RHEA:17973"/>
        <dbReference type="ChEBI" id="CHEBI:17368"/>
        <dbReference type="ChEBI" id="CHEBI:33019"/>
        <dbReference type="ChEBI" id="CHEBI:58017"/>
        <dbReference type="ChEBI" id="CHEBI:58053"/>
        <dbReference type="EC" id="2.4.2.8"/>
    </reaction>
</comment>
<gene>
    <name evidence="15" type="ORF">JKP88DRAFT_179453</name>
</gene>
<dbReference type="Proteomes" id="UP000664859">
    <property type="component" value="Unassembled WGS sequence"/>
</dbReference>
<keyword evidence="16" id="KW-1185">Reference proteome</keyword>
<evidence type="ECO:0000313" key="16">
    <source>
        <dbReference type="Proteomes" id="UP000664859"/>
    </source>
</evidence>
<dbReference type="GO" id="GO:0005829">
    <property type="term" value="C:cytosol"/>
    <property type="evidence" value="ECO:0007669"/>
    <property type="project" value="TreeGrafter"/>
</dbReference>
<dbReference type="EMBL" id="JAFCMP010000106">
    <property type="protein sequence ID" value="KAG5186703.1"/>
    <property type="molecule type" value="Genomic_DNA"/>
</dbReference>
<dbReference type="EC" id="2.4.2.8" evidence="5 13"/>
<evidence type="ECO:0000256" key="13">
    <source>
        <dbReference type="RuleBase" id="RU364099"/>
    </source>
</evidence>
<dbReference type="NCBIfam" id="TIGR01203">
    <property type="entry name" value="HGPRTase"/>
    <property type="match status" value="1"/>
</dbReference>
<evidence type="ECO:0000256" key="9">
    <source>
        <dbReference type="ARBA" id="ARBA00022723"/>
    </source>
</evidence>
<sequence>MITASDARSFEGNSNVVAWQAGTDCLKPDVCAVAALQDDHSYRLADLLIPNHYNGTLQEVLVPGGLIQDRVRKLARDIRADYGCTTIHLVCVLKGGSAFFQDLLRCLRYFHEFNDESYVPFTYDFIRVKSYVGTQSMDVKITGGDLKRMAGKHVLLVEDIIDTGKSMRALLPVLRKEGPKSLKVASLLEKRTERSCGFKAHYVGFSIPDKFVVGYCIDYDEHFRDMTHLCVVNQEGIERYRSISAAEEHAAMAAVGDSAA</sequence>
<keyword evidence="8 13" id="KW-0808">Transferase</keyword>
<dbReference type="Gene3D" id="3.40.50.2020">
    <property type="match status" value="1"/>
</dbReference>
<dbReference type="OrthoDB" id="9449045at2759"/>
<evidence type="ECO:0000256" key="7">
    <source>
        <dbReference type="ARBA" id="ARBA00022676"/>
    </source>
</evidence>
<dbReference type="AlphaFoldDB" id="A0A835Z596"/>
<evidence type="ECO:0000256" key="6">
    <source>
        <dbReference type="ARBA" id="ARBA00022490"/>
    </source>
</evidence>
<evidence type="ECO:0000256" key="12">
    <source>
        <dbReference type="ARBA" id="ARBA00022842"/>
    </source>
</evidence>
<keyword evidence="11 13" id="KW-0547">Nucleotide-binding</keyword>
<dbReference type="Pfam" id="PF00156">
    <property type="entry name" value="Pribosyltran"/>
    <property type="match status" value="1"/>
</dbReference>
<evidence type="ECO:0000256" key="8">
    <source>
        <dbReference type="ARBA" id="ARBA00022679"/>
    </source>
</evidence>
<dbReference type="GO" id="GO:0032264">
    <property type="term" value="P:IMP salvage"/>
    <property type="evidence" value="ECO:0007669"/>
    <property type="project" value="UniProtKB-UniPathway"/>
</dbReference>
<comment type="pathway">
    <text evidence="3 13">Purine metabolism; IMP biosynthesis via salvage pathway; IMP from hypoxanthine: step 1/1.</text>
</comment>
<dbReference type="InterPro" id="IPR029057">
    <property type="entry name" value="PRTase-like"/>
</dbReference>
<protein>
    <recommendedName>
        <fullName evidence="5 13">Hypoxanthine phosphoribosyltransferase</fullName>
        <ecNumber evidence="5 13">2.4.2.8</ecNumber>
    </recommendedName>
</protein>
<dbReference type="InterPro" id="IPR050408">
    <property type="entry name" value="HGPRT"/>
</dbReference>
<dbReference type="GO" id="GO:0000287">
    <property type="term" value="F:magnesium ion binding"/>
    <property type="evidence" value="ECO:0007669"/>
    <property type="project" value="TreeGrafter"/>
</dbReference>
<dbReference type="FunFam" id="3.40.50.2020:FF:000053">
    <property type="entry name" value="Hypoxanthine phosphoribosyltransferase"/>
    <property type="match status" value="1"/>
</dbReference>
<evidence type="ECO:0000313" key="15">
    <source>
        <dbReference type="EMBL" id="KAG5186703.1"/>
    </source>
</evidence>
<organism evidence="15 16">
    <name type="scientific">Tribonema minus</name>
    <dbReference type="NCBI Taxonomy" id="303371"/>
    <lineage>
        <taxon>Eukaryota</taxon>
        <taxon>Sar</taxon>
        <taxon>Stramenopiles</taxon>
        <taxon>Ochrophyta</taxon>
        <taxon>PX clade</taxon>
        <taxon>Xanthophyceae</taxon>
        <taxon>Tribonematales</taxon>
        <taxon>Tribonemataceae</taxon>
        <taxon>Tribonema</taxon>
    </lineage>
</organism>
<dbReference type="UniPathway" id="UPA00591">
    <property type="reaction ID" value="UER00648"/>
</dbReference>
<evidence type="ECO:0000259" key="14">
    <source>
        <dbReference type="Pfam" id="PF00156"/>
    </source>
</evidence>
<dbReference type="GO" id="GO:0004422">
    <property type="term" value="F:hypoxanthine phosphoribosyltransferase activity"/>
    <property type="evidence" value="ECO:0007669"/>
    <property type="project" value="InterPro"/>
</dbReference>
<evidence type="ECO:0000256" key="2">
    <source>
        <dbReference type="ARBA" id="ARBA00004496"/>
    </source>
</evidence>
<proteinExistence type="inferred from homology"/>
<evidence type="ECO:0000256" key="4">
    <source>
        <dbReference type="ARBA" id="ARBA00008391"/>
    </source>
</evidence>
<dbReference type="InterPro" id="IPR005904">
    <property type="entry name" value="Hxn_phspho_trans"/>
</dbReference>
<dbReference type="SUPFAM" id="SSF53271">
    <property type="entry name" value="PRTase-like"/>
    <property type="match status" value="1"/>
</dbReference>
<keyword evidence="9 13" id="KW-0479">Metal-binding</keyword>
<comment type="caution">
    <text evidence="15">The sequence shown here is derived from an EMBL/GenBank/DDBJ whole genome shotgun (WGS) entry which is preliminary data.</text>
</comment>
<dbReference type="GO" id="GO:0006178">
    <property type="term" value="P:guanine salvage"/>
    <property type="evidence" value="ECO:0007669"/>
    <property type="project" value="TreeGrafter"/>
</dbReference>
<evidence type="ECO:0000256" key="3">
    <source>
        <dbReference type="ARBA" id="ARBA00004669"/>
    </source>
</evidence>